<protein>
    <recommendedName>
        <fullName evidence="3">Peptidase</fullName>
    </recommendedName>
</protein>
<evidence type="ECO:0000256" key="1">
    <source>
        <dbReference type="SAM" id="MobiDB-lite"/>
    </source>
</evidence>
<dbReference type="RefSeq" id="WP_395119639.1">
    <property type="nucleotide sequence ID" value="NZ_CP170721.1"/>
</dbReference>
<organism evidence="2">
    <name type="scientific">Rhodanobacter sp. FW102-FHT14D07</name>
    <dbReference type="NCBI Taxonomy" id="3351462"/>
    <lineage>
        <taxon>Bacteria</taxon>
        <taxon>Pseudomonadati</taxon>
        <taxon>Pseudomonadota</taxon>
        <taxon>Gammaproteobacteria</taxon>
        <taxon>Lysobacterales</taxon>
        <taxon>Rhodanobacteraceae</taxon>
        <taxon>Rhodanobacter</taxon>
    </lineage>
</organism>
<reference evidence="2" key="1">
    <citation type="submission" date="2024-10" db="EMBL/GenBank/DDBJ databases">
        <authorList>
            <person name="Lesea H.P."/>
            <person name="Kuehl J.V."/>
            <person name="Chandonia J.-M."/>
        </authorList>
    </citation>
    <scope>NUCLEOTIDE SEQUENCE</scope>
    <source>
        <strain evidence="2">FW102-FHT14D07</strain>
    </source>
</reference>
<feature type="region of interest" description="Disordered" evidence="1">
    <location>
        <begin position="24"/>
        <end position="71"/>
    </location>
</feature>
<proteinExistence type="predicted"/>
<name>A0AB74UWW1_9GAMM</name>
<sequence>MSEQATAAATPTDTAAVVDATTQAAAATTATSETTTATTADATTTAAATEQGKDDAGKTDTTEAAQGAPEKYELAAPDGFELEPETTTAFEGVARELNLTNDQANKLIPLGAQLAQKIQAKQTEAHQQQVAQWAEDTKADKEIGGDKFDASLAVALKARDRFATAELKTLMDQTGLGNHPEIVRLFHRIGTAISDDTFVQAPSAGGSQKSAASVLFDHPSSQIQR</sequence>
<gene>
    <name evidence="2" type="ORF">ACFYG5_03265</name>
</gene>
<feature type="compositionally biased region" description="Basic and acidic residues" evidence="1">
    <location>
        <begin position="51"/>
        <end position="61"/>
    </location>
</feature>
<feature type="region of interest" description="Disordered" evidence="1">
    <location>
        <begin position="201"/>
        <end position="225"/>
    </location>
</feature>
<dbReference type="AlphaFoldDB" id="A0AB74UWW1"/>
<evidence type="ECO:0008006" key="3">
    <source>
        <dbReference type="Google" id="ProtNLM"/>
    </source>
</evidence>
<accession>A0AB74UWW1</accession>
<dbReference type="EMBL" id="CP170721">
    <property type="protein sequence ID" value="XIA19178.1"/>
    <property type="molecule type" value="Genomic_DNA"/>
</dbReference>
<feature type="compositionally biased region" description="Low complexity" evidence="1">
    <location>
        <begin position="24"/>
        <end position="49"/>
    </location>
</feature>
<evidence type="ECO:0000313" key="2">
    <source>
        <dbReference type="EMBL" id="XIA19178.1"/>
    </source>
</evidence>